<keyword evidence="5 7" id="KW-0067">ATP-binding</keyword>
<keyword evidence="2 7" id="KW-0547">Nucleotide-binding</keyword>
<dbReference type="NCBIfam" id="TIGR00614">
    <property type="entry name" value="recQ_fam"/>
    <property type="match status" value="1"/>
</dbReference>
<dbReference type="CDD" id="cd17920">
    <property type="entry name" value="DEXHc_RecQ"/>
    <property type="match status" value="1"/>
</dbReference>
<evidence type="ECO:0000256" key="4">
    <source>
        <dbReference type="ARBA" id="ARBA00022806"/>
    </source>
</evidence>
<reference evidence="11" key="1">
    <citation type="submission" date="2021-01" db="EMBL/GenBank/DDBJ databases">
        <authorList>
            <person name="Corre E."/>
            <person name="Pelletier E."/>
            <person name="Niang G."/>
            <person name="Scheremetjew M."/>
            <person name="Finn R."/>
            <person name="Kale V."/>
            <person name="Holt S."/>
            <person name="Cochrane G."/>
            <person name="Meng A."/>
            <person name="Brown T."/>
            <person name="Cohen L."/>
        </authorList>
    </citation>
    <scope>NUCLEOTIDE SEQUENCE</scope>
    <source>
        <strain evidence="11">10249 10 AB</strain>
    </source>
</reference>
<dbReference type="PANTHER" id="PTHR13710:SF120">
    <property type="entry name" value="BIFUNCTIONAL 3'-5' EXONUCLEASE_ATP-DEPENDENT HELICASE WRN"/>
    <property type="match status" value="1"/>
</dbReference>
<dbReference type="GO" id="GO:0003676">
    <property type="term" value="F:nucleic acid binding"/>
    <property type="evidence" value="ECO:0007669"/>
    <property type="project" value="InterPro"/>
</dbReference>
<accession>A0A7S4EF74</accession>
<gene>
    <name evidence="11" type="ORF">PAUS00366_LOCUS1673</name>
</gene>
<dbReference type="Pfam" id="PF00270">
    <property type="entry name" value="DEAD"/>
    <property type="match status" value="1"/>
</dbReference>
<feature type="domain" description="Helicase C-terminal" evidence="10">
    <location>
        <begin position="313"/>
        <end position="473"/>
    </location>
</feature>
<evidence type="ECO:0000256" key="2">
    <source>
        <dbReference type="ARBA" id="ARBA00022741"/>
    </source>
</evidence>
<evidence type="ECO:0000313" key="11">
    <source>
        <dbReference type="EMBL" id="CAE0708953.1"/>
    </source>
</evidence>
<dbReference type="Gene3D" id="3.40.50.300">
    <property type="entry name" value="P-loop containing nucleotide triphosphate hydrolases"/>
    <property type="match status" value="2"/>
</dbReference>
<dbReference type="GO" id="GO:0043138">
    <property type="term" value="F:3'-5' DNA helicase activity"/>
    <property type="evidence" value="ECO:0007669"/>
    <property type="project" value="UniProtKB-EC"/>
</dbReference>
<dbReference type="InterPro" id="IPR014001">
    <property type="entry name" value="Helicase_ATP-bd"/>
</dbReference>
<dbReference type="GO" id="GO:0009378">
    <property type="term" value="F:four-way junction helicase activity"/>
    <property type="evidence" value="ECO:0007669"/>
    <property type="project" value="TreeGrafter"/>
</dbReference>
<dbReference type="EC" id="5.6.2.4" evidence="7"/>
<dbReference type="Gene3D" id="1.10.10.10">
    <property type="entry name" value="Winged helix-like DNA-binding domain superfamily/Winged helix DNA-binding domain"/>
    <property type="match status" value="1"/>
</dbReference>
<dbReference type="SUPFAM" id="SSF52540">
    <property type="entry name" value="P-loop containing nucleoside triphosphate hydrolases"/>
    <property type="match status" value="1"/>
</dbReference>
<feature type="domain" description="Helicase ATP-binding" evidence="9">
    <location>
        <begin position="116"/>
        <end position="286"/>
    </location>
</feature>
<dbReference type="InterPro" id="IPR001650">
    <property type="entry name" value="Helicase_C-like"/>
</dbReference>
<dbReference type="SMART" id="SM00487">
    <property type="entry name" value="DEXDc"/>
    <property type="match status" value="1"/>
</dbReference>
<dbReference type="GO" id="GO:0005634">
    <property type="term" value="C:nucleus"/>
    <property type="evidence" value="ECO:0007669"/>
    <property type="project" value="UniProtKB-SubCell"/>
</dbReference>
<dbReference type="GO" id="GO:0005694">
    <property type="term" value="C:chromosome"/>
    <property type="evidence" value="ECO:0007669"/>
    <property type="project" value="TreeGrafter"/>
</dbReference>
<dbReference type="EMBL" id="HBIX01002254">
    <property type="protein sequence ID" value="CAE0708953.1"/>
    <property type="molecule type" value="Transcribed_RNA"/>
</dbReference>
<dbReference type="InterPro" id="IPR027417">
    <property type="entry name" value="P-loop_NTPase"/>
</dbReference>
<dbReference type="FunFam" id="3.40.50.300:FF:001389">
    <property type="entry name" value="ATP-dependent DNA helicase RecQ"/>
    <property type="match status" value="1"/>
</dbReference>
<comment type="similarity">
    <text evidence="1 7">Belongs to the helicase family. RecQ subfamily.</text>
</comment>
<dbReference type="PROSITE" id="PS51192">
    <property type="entry name" value="HELICASE_ATP_BIND_1"/>
    <property type="match status" value="1"/>
</dbReference>
<evidence type="ECO:0000256" key="1">
    <source>
        <dbReference type="ARBA" id="ARBA00005446"/>
    </source>
</evidence>
<dbReference type="InterPro" id="IPR004589">
    <property type="entry name" value="DNA_helicase_ATP-dep_RecQ"/>
</dbReference>
<dbReference type="InterPro" id="IPR011545">
    <property type="entry name" value="DEAD/DEAH_box_helicase_dom"/>
</dbReference>
<sequence length="981" mass="109830">MSSEDEFGDSSFLDDFDVDAAVAAGSTTPAKRLPSKSESDEFGDSSFLNDFDVDAAVVKGSPPANNKRHKVTSEVHQGQRHDHHHGSIVIPKEELEACAKHYYGYSSYKSGQLEAIQAVLRGQDATVFWATGSGKSLCYQIPALYSKKTAVVISPLISLMKDQVLRLNGLSHETLATYLGSAQTDGMEEQRALRGDYRLVYITPEKLMASRFLDQLANLDLCCVAVDEAHCVSQWGHDFRKDYMYAGKALRKHPQLCTVPIIALTATAVPRIQDDITQSLQLRSPHINKQSFDRTNLSIKVTLKERNNPLASAMEPLIRSLVREEKKSQACSTIVYAAKRNSTEEVASYLQQRLESQSSTVDVRAYHAGMPIERRTETHVRFLTGKTTVVVATVAFGMGIDKPDTRRVIHWGPPKSVEEYYQQIGRAGRDGLPAECVLYASPGEFDKYMDEFYIGNLKGQAREASIQSTRALKSFALDKEGCRRKGLLDFFGEVPAFGERCGTCDTCLEAKKYGDDTLRDFGPESRLVMTAVVGLKEGSMGILEKVLKGSIVESYRYANRTRPEAFQMLIEEKRKALPKGRTSIEFLKQIVSILSQKGFLTEATKSANVGGGNYKRSWTVYHISETGRRYLYGTEKIMLPVPEALREVERQEKARRDMVLKKLEEKGVSLDKLPSEELEIGDGEVIRAYSKWNNYVSLQEKLGKEDRCAQLEELLSFVQEWRSNAAIQHTMAPASVLPEHIMLSISYAVATYPPGMKVSKSDLMAAGARTRELQSLADILNNWLDRYCTDQNQSESNSKSGETEDLPMKFPLSGSIRGKQWDFAVYKPQKKTGKATWESSYERFHVGESPQAISMSPANGRPIQVMTVVGHIMDAFLHGRPVDLQRLSTISQPPSKNQWTELEHAEELNGTNPAGDPSCSGVGQNSFTMTDFLRPIMGDEFMDIPREERSEIDKAKFGEWCRLLRWYLLMKRGGIEPIFGV</sequence>
<protein>
    <recommendedName>
        <fullName evidence="7">ATP-dependent DNA helicase</fullName>
        <ecNumber evidence="7">5.6.2.4</ecNumber>
    </recommendedName>
</protein>
<comment type="subcellular location">
    <subcellularLocation>
        <location evidence="7">Nucleus</location>
    </subcellularLocation>
</comment>
<keyword evidence="4 7" id="KW-0347">Helicase</keyword>
<evidence type="ECO:0000256" key="5">
    <source>
        <dbReference type="ARBA" id="ARBA00022840"/>
    </source>
</evidence>
<evidence type="ECO:0000256" key="3">
    <source>
        <dbReference type="ARBA" id="ARBA00022801"/>
    </source>
</evidence>
<dbReference type="InterPro" id="IPR032284">
    <property type="entry name" value="RecQ_Zn-bd"/>
</dbReference>
<dbReference type="PROSITE" id="PS51194">
    <property type="entry name" value="HELICASE_CTER"/>
    <property type="match status" value="1"/>
</dbReference>
<dbReference type="GO" id="GO:0000724">
    <property type="term" value="P:double-strand break repair via homologous recombination"/>
    <property type="evidence" value="ECO:0007669"/>
    <property type="project" value="TreeGrafter"/>
</dbReference>
<keyword evidence="3 7" id="KW-0378">Hydrolase</keyword>
<dbReference type="PANTHER" id="PTHR13710">
    <property type="entry name" value="DNA HELICASE RECQ FAMILY MEMBER"/>
    <property type="match status" value="1"/>
</dbReference>
<comment type="catalytic activity">
    <reaction evidence="6 7">
        <text>Couples ATP hydrolysis with the unwinding of duplex DNA by translocating in the 3'-5' direction.</text>
        <dbReference type="EC" id="5.6.2.4"/>
    </reaction>
</comment>
<dbReference type="AlphaFoldDB" id="A0A7S4EF74"/>
<dbReference type="SMART" id="SM00490">
    <property type="entry name" value="HELICc"/>
    <property type="match status" value="1"/>
</dbReference>
<organism evidence="11">
    <name type="scientific">Pseudo-nitzschia australis</name>
    <dbReference type="NCBI Taxonomy" id="44445"/>
    <lineage>
        <taxon>Eukaryota</taxon>
        <taxon>Sar</taxon>
        <taxon>Stramenopiles</taxon>
        <taxon>Ochrophyta</taxon>
        <taxon>Bacillariophyta</taxon>
        <taxon>Bacillariophyceae</taxon>
        <taxon>Bacillariophycidae</taxon>
        <taxon>Bacillariales</taxon>
        <taxon>Bacillariaceae</taxon>
        <taxon>Pseudo-nitzschia</taxon>
    </lineage>
</organism>
<evidence type="ECO:0000259" key="10">
    <source>
        <dbReference type="PROSITE" id="PS51194"/>
    </source>
</evidence>
<proteinExistence type="inferred from homology"/>
<dbReference type="Pfam" id="PF16124">
    <property type="entry name" value="RecQ_Zn_bind"/>
    <property type="match status" value="1"/>
</dbReference>
<evidence type="ECO:0000256" key="6">
    <source>
        <dbReference type="ARBA" id="ARBA00034617"/>
    </source>
</evidence>
<dbReference type="GO" id="GO:0005524">
    <property type="term" value="F:ATP binding"/>
    <property type="evidence" value="ECO:0007669"/>
    <property type="project" value="UniProtKB-KW"/>
</dbReference>
<dbReference type="Pfam" id="PF00271">
    <property type="entry name" value="Helicase_C"/>
    <property type="match status" value="1"/>
</dbReference>
<name>A0A7S4EF74_9STRA</name>
<dbReference type="InterPro" id="IPR036388">
    <property type="entry name" value="WH-like_DNA-bd_sf"/>
</dbReference>
<feature type="region of interest" description="Disordered" evidence="8">
    <location>
        <begin position="58"/>
        <end position="85"/>
    </location>
</feature>
<dbReference type="GO" id="GO:0016787">
    <property type="term" value="F:hydrolase activity"/>
    <property type="evidence" value="ECO:0007669"/>
    <property type="project" value="UniProtKB-KW"/>
</dbReference>
<dbReference type="GO" id="GO:0005737">
    <property type="term" value="C:cytoplasm"/>
    <property type="evidence" value="ECO:0007669"/>
    <property type="project" value="TreeGrafter"/>
</dbReference>
<feature type="compositionally biased region" description="Basic and acidic residues" evidence="8">
    <location>
        <begin position="71"/>
        <end position="80"/>
    </location>
</feature>
<evidence type="ECO:0000259" key="9">
    <source>
        <dbReference type="PROSITE" id="PS51192"/>
    </source>
</evidence>
<comment type="catalytic activity">
    <reaction evidence="7">
        <text>ATP + H2O = ADP + phosphate + H(+)</text>
        <dbReference type="Rhea" id="RHEA:13065"/>
        <dbReference type="ChEBI" id="CHEBI:15377"/>
        <dbReference type="ChEBI" id="CHEBI:15378"/>
        <dbReference type="ChEBI" id="CHEBI:30616"/>
        <dbReference type="ChEBI" id="CHEBI:43474"/>
        <dbReference type="ChEBI" id="CHEBI:456216"/>
    </reaction>
</comment>
<keyword evidence="7" id="KW-0539">Nucleus</keyword>
<evidence type="ECO:0000256" key="7">
    <source>
        <dbReference type="RuleBase" id="RU364117"/>
    </source>
</evidence>
<evidence type="ECO:0000256" key="8">
    <source>
        <dbReference type="SAM" id="MobiDB-lite"/>
    </source>
</evidence>